<dbReference type="Proteomes" id="UP000308600">
    <property type="component" value="Unassembled WGS sequence"/>
</dbReference>
<accession>A0ACD3BEK5</accession>
<keyword evidence="2" id="KW-1185">Reference proteome</keyword>
<organism evidence="1 2">
    <name type="scientific">Pluteus cervinus</name>
    <dbReference type="NCBI Taxonomy" id="181527"/>
    <lineage>
        <taxon>Eukaryota</taxon>
        <taxon>Fungi</taxon>
        <taxon>Dikarya</taxon>
        <taxon>Basidiomycota</taxon>
        <taxon>Agaricomycotina</taxon>
        <taxon>Agaricomycetes</taxon>
        <taxon>Agaricomycetidae</taxon>
        <taxon>Agaricales</taxon>
        <taxon>Pluteineae</taxon>
        <taxon>Pluteaceae</taxon>
        <taxon>Pluteus</taxon>
    </lineage>
</organism>
<name>A0ACD3BEK5_9AGAR</name>
<evidence type="ECO:0000313" key="2">
    <source>
        <dbReference type="Proteomes" id="UP000308600"/>
    </source>
</evidence>
<proteinExistence type="predicted"/>
<evidence type="ECO:0000313" key="1">
    <source>
        <dbReference type="EMBL" id="TFK76479.1"/>
    </source>
</evidence>
<sequence>METEAPPPIGHVLRPHHIDLLTIIILMFRDMASRKLPAEFSLYVYHLLLNEVSEIAQPKSHQEIAKALEDSPTPEVSDARDMVMSFKAVHVTLSTTEQMSLFFSSLPFLFTPPEPEEESRDGSILLRHSLLGYFCRRCHLSFLKLSFAGLAKLQKDYQAWCRDDLSAGYEAVYKDNLNSNDLFIFHTRGDKKSWAKPDAYEKWEHAQATGDAKVATENLRKFFEQHFHESNDSGVRQHALLNLVRMHYLQEEYDAARKLLGEAISVARTSGDRLTLQHCISMMHRLPPDNGSKPALNEIQPDLHPLEVLYDVCKLLDEENNQPLSAAFSKILQAVGLYDHWIDVQMAVPNEADQWAQHAVQSIVWSAAGCDRLTTVEESIVLAFTEHGGSDNSRLTVLMNRAYRMARQGSYDPAIAILLDPLTWRGLLFRDYISWAHSVWHTLALRATRRGQDRLYREFLLPHRPQGHFNPKEYEFNVKGRSLSKIRDPLHRVLELRQCDQAVSAVEQLLTALWHSEFLFRIPLYRTGILMLADIGLEFGLTKKCQRIVEEIMPQIISGNDLEQRATGCFILARCIIVAQDEDLNAVLPYLKQAEADFTTLQIYRSLMDVQYFISVVHNTLGMAKERDAAADRYSVTEKKMKALEMVAVDQEVEDILNVVAEIGAALAHR</sequence>
<protein>
    <submittedName>
        <fullName evidence="1">Uncharacterized protein</fullName>
    </submittedName>
</protein>
<reference evidence="1 2" key="1">
    <citation type="journal article" date="2019" name="Nat. Ecol. Evol.">
        <title>Megaphylogeny resolves global patterns of mushroom evolution.</title>
        <authorList>
            <person name="Varga T."/>
            <person name="Krizsan K."/>
            <person name="Foldi C."/>
            <person name="Dima B."/>
            <person name="Sanchez-Garcia M."/>
            <person name="Sanchez-Ramirez S."/>
            <person name="Szollosi G.J."/>
            <person name="Szarkandi J.G."/>
            <person name="Papp V."/>
            <person name="Albert L."/>
            <person name="Andreopoulos W."/>
            <person name="Angelini C."/>
            <person name="Antonin V."/>
            <person name="Barry K.W."/>
            <person name="Bougher N.L."/>
            <person name="Buchanan P."/>
            <person name="Buyck B."/>
            <person name="Bense V."/>
            <person name="Catcheside P."/>
            <person name="Chovatia M."/>
            <person name="Cooper J."/>
            <person name="Damon W."/>
            <person name="Desjardin D."/>
            <person name="Finy P."/>
            <person name="Geml J."/>
            <person name="Haridas S."/>
            <person name="Hughes K."/>
            <person name="Justo A."/>
            <person name="Karasinski D."/>
            <person name="Kautmanova I."/>
            <person name="Kiss B."/>
            <person name="Kocsube S."/>
            <person name="Kotiranta H."/>
            <person name="LaButti K.M."/>
            <person name="Lechner B.E."/>
            <person name="Liimatainen K."/>
            <person name="Lipzen A."/>
            <person name="Lukacs Z."/>
            <person name="Mihaltcheva S."/>
            <person name="Morgado L.N."/>
            <person name="Niskanen T."/>
            <person name="Noordeloos M.E."/>
            <person name="Ohm R.A."/>
            <person name="Ortiz-Santana B."/>
            <person name="Ovrebo C."/>
            <person name="Racz N."/>
            <person name="Riley R."/>
            <person name="Savchenko A."/>
            <person name="Shiryaev A."/>
            <person name="Soop K."/>
            <person name="Spirin V."/>
            <person name="Szebenyi C."/>
            <person name="Tomsovsky M."/>
            <person name="Tulloss R.E."/>
            <person name="Uehling J."/>
            <person name="Grigoriev I.V."/>
            <person name="Vagvolgyi C."/>
            <person name="Papp T."/>
            <person name="Martin F.M."/>
            <person name="Miettinen O."/>
            <person name="Hibbett D.S."/>
            <person name="Nagy L.G."/>
        </authorList>
    </citation>
    <scope>NUCLEOTIDE SEQUENCE [LARGE SCALE GENOMIC DNA]</scope>
    <source>
        <strain evidence="1 2">NL-1719</strain>
    </source>
</reference>
<gene>
    <name evidence="1" type="ORF">BDN72DRAFT_785411</name>
</gene>
<dbReference type="EMBL" id="ML208260">
    <property type="protein sequence ID" value="TFK76479.1"/>
    <property type="molecule type" value="Genomic_DNA"/>
</dbReference>